<evidence type="ECO:0000256" key="12">
    <source>
        <dbReference type="RuleBase" id="RU004426"/>
    </source>
</evidence>
<comment type="subcellular location">
    <subcellularLocation>
        <location evidence="2">Mitochondrion intermembrane space</location>
    </subcellularLocation>
</comment>
<keyword evidence="16" id="KW-1185">Reference proteome</keyword>
<evidence type="ECO:0000256" key="13">
    <source>
        <dbReference type="RuleBase" id="RU004427"/>
    </source>
</evidence>
<protein>
    <recommendedName>
        <fullName evidence="14">Cytochrome c domain-containing protein</fullName>
    </recommendedName>
</protein>
<dbReference type="Proteomes" id="UP001633002">
    <property type="component" value="Unassembled WGS sequence"/>
</dbReference>
<organism evidence="15 16">
    <name type="scientific">Riccia sorocarpa</name>
    <dbReference type="NCBI Taxonomy" id="122646"/>
    <lineage>
        <taxon>Eukaryota</taxon>
        <taxon>Viridiplantae</taxon>
        <taxon>Streptophyta</taxon>
        <taxon>Embryophyta</taxon>
        <taxon>Marchantiophyta</taxon>
        <taxon>Marchantiopsida</taxon>
        <taxon>Marchantiidae</taxon>
        <taxon>Marchantiales</taxon>
        <taxon>Ricciaceae</taxon>
        <taxon>Riccia</taxon>
    </lineage>
</organism>
<dbReference type="InterPro" id="IPR036909">
    <property type="entry name" value="Cyt_c-like_dom_sf"/>
</dbReference>
<keyword evidence="9 11" id="KW-0408">Iron</keyword>
<dbReference type="PROSITE" id="PS51007">
    <property type="entry name" value="CYTC"/>
    <property type="match status" value="1"/>
</dbReference>
<keyword evidence="4 13" id="KW-0813">Transport</keyword>
<dbReference type="SUPFAM" id="SSF46626">
    <property type="entry name" value="Cytochrome c"/>
    <property type="match status" value="1"/>
</dbReference>
<comment type="caution">
    <text evidence="15">The sequence shown here is derived from an EMBL/GenBank/DDBJ whole genome shotgun (WGS) entry which is preliminary data.</text>
</comment>
<evidence type="ECO:0000256" key="5">
    <source>
        <dbReference type="ARBA" id="ARBA00022617"/>
    </source>
</evidence>
<keyword evidence="7 11" id="KW-0479">Metal-binding</keyword>
<comment type="similarity">
    <text evidence="3 12">Belongs to the cytochrome c family.</text>
</comment>
<dbReference type="GO" id="GO:0046872">
    <property type="term" value="F:metal ion binding"/>
    <property type="evidence" value="ECO:0007669"/>
    <property type="project" value="UniProtKB-KW"/>
</dbReference>
<dbReference type="GO" id="GO:0005758">
    <property type="term" value="C:mitochondrial intermembrane space"/>
    <property type="evidence" value="ECO:0007669"/>
    <property type="project" value="UniProtKB-SubCell"/>
</dbReference>
<sequence length="179" mass="19898">MRESCMKSEGPTVLAVASFSAFNSRETVRKPTSRSDQAFVQTLIEQFPYLISSCPVLLIFIDTMSSFGTLYKGPPGDAKSGEKIFRNKCAECHTVEKVGRHKEGPNLHGLFGRISGTAPGYHYSVNTFNKAVTWDEQTLYEYLNNPQAYIQGTTDVFPGLKKPQERADVIAYLKKSTAT</sequence>
<evidence type="ECO:0000256" key="6">
    <source>
        <dbReference type="ARBA" id="ARBA00022660"/>
    </source>
</evidence>
<evidence type="ECO:0000313" key="15">
    <source>
        <dbReference type="EMBL" id="KAL3696594.1"/>
    </source>
</evidence>
<evidence type="ECO:0000256" key="3">
    <source>
        <dbReference type="ARBA" id="ARBA00006488"/>
    </source>
</evidence>
<accession>A0ABD3I0K3</accession>
<feature type="domain" description="Cytochrome c" evidence="14">
    <location>
        <begin position="76"/>
        <end position="177"/>
    </location>
</feature>
<evidence type="ECO:0000256" key="8">
    <source>
        <dbReference type="ARBA" id="ARBA00022982"/>
    </source>
</evidence>
<proteinExistence type="inferred from homology"/>
<dbReference type="InterPro" id="IPR002327">
    <property type="entry name" value="Cyt_c_1A/1B"/>
</dbReference>
<evidence type="ECO:0000256" key="1">
    <source>
        <dbReference type="ARBA" id="ARBA00002555"/>
    </source>
</evidence>
<dbReference type="Pfam" id="PF00034">
    <property type="entry name" value="Cytochrom_C"/>
    <property type="match status" value="1"/>
</dbReference>
<comment type="PTM">
    <text evidence="13">Binds 1 heme group per subunit.</text>
</comment>
<keyword evidence="6 13" id="KW-0679">Respiratory chain</keyword>
<dbReference type="FunFam" id="1.10.760.10:FF:000001">
    <property type="entry name" value="Cytochrome c iso-1"/>
    <property type="match status" value="1"/>
</dbReference>
<dbReference type="Gene3D" id="1.10.760.10">
    <property type="entry name" value="Cytochrome c-like domain"/>
    <property type="match status" value="1"/>
</dbReference>
<dbReference type="PRINTS" id="PR00604">
    <property type="entry name" value="CYTCHRMECIAB"/>
</dbReference>
<evidence type="ECO:0000256" key="2">
    <source>
        <dbReference type="ARBA" id="ARBA00004569"/>
    </source>
</evidence>
<evidence type="ECO:0000259" key="14">
    <source>
        <dbReference type="PROSITE" id="PS51007"/>
    </source>
</evidence>
<evidence type="ECO:0000256" key="9">
    <source>
        <dbReference type="ARBA" id="ARBA00023004"/>
    </source>
</evidence>
<keyword evidence="8 13" id="KW-0249">Electron transport</keyword>
<evidence type="ECO:0000256" key="7">
    <source>
        <dbReference type="ARBA" id="ARBA00022723"/>
    </source>
</evidence>
<comment type="function">
    <text evidence="1 13">Electron carrier protein. The oxidized form of the cytochrome c heme group can accept an electron from the heme group of the cytochrome c1 subunit of cytochrome reductase. Cytochrome c then transfers this electron to the cytochrome oxidase complex, the final protein carrier in the mitochondrial electron-transport chain.</text>
</comment>
<dbReference type="EMBL" id="JBJQOH010000002">
    <property type="protein sequence ID" value="KAL3696594.1"/>
    <property type="molecule type" value="Genomic_DNA"/>
</dbReference>
<gene>
    <name evidence="15" type="ORF">R1sor_010670</name>
</gene>
<keyword evidence="10 13" id="KW-0496">Mitochondrion</keyword>
<reference evidence="15 16" key="1">
    <citation type="submission" date="2024-09" db="EMBL/GenBank/DDBJ databases">
        <title>Chromosome-scale assembly of Riccia sorocarpa.</title>
        <authorList>
            <person name="Paukszto L."/>
        </authorList>
    </citation>
    <scope>NUCLEOTIDE SEQUENCE [LARGE SCALE GENOMIC DNA]</scope>
    <source>
        <strain evidence="15">LP-2024</strain>
        <tissue evidence="15">Aerial parts of the thallus</tissue>
    </source>
</reference>
<keyword evidence="5 11" id="KW-0349">Heme</keyword>
<evidence type="ECO:0000256" key="11">
    <source>
        <dbReference type="PROSITE-ProRule" id="PRU00433"/>
    </source>
</evidence>
<evidence type="ECO:0000256" key="10">
    <source>
        <dbReference type="ARBA" id="ARBA00023128"/>
    </source>
</evidence>
<evidence type="ECO:0000256" key="4">
    <source>
        <dbReference type="ARBA" id="ARBA00022448"/>
    </source>
</evidence>
<name>A0ABD3I0K3_9MARC</name>
<dbReference type="GO" id="GO:0010336">
    <property type="term" value="P:gibberellic acid homeostasis"/>
    <property type="evidence" value="ECO:0007669"/>
    <property type="project" value="UniProtKB-ARBA"/>
</dbReference>
<dbReference type="AlphaFoldDB" id="A0ABD3I0K3"/>
<evidence type="ECO:0000313" key="16">
    <source>
        <dbReference type="Proteomes" id="UP001633002"/>
    </source>
</evidence>
<dbReference type="InterPro" id="IPR009056">
    <property type="entry name" value="Cyt_c-like_dom"/>
</dbReference>
<dbReference type="PANTHER" id="PTHR11961">
    <property type="entry name" value="CYTOCHROME C"/>
    <property type="match status" value="1"/>
</dbReference>